<evidence type="ECO:0000313" key="3">
    <source>
        <dbReference type="Proteomes" id="UP000198762"/>
    </source>
</evidence>
<protein>
    <submittedName>
        <fullName evidence="2">Uncharacterized protein</fullName>
    </submittedName>
</protein>
<reference evidence="3" key="1">
    <citation type="submission" date="2016-10" db="EMBL/GenBank/DDBJ databases">
        <authorList>
            <person name="Varghese N."/>
            <person name="Submissions S."/>
        </authorList>
    </citation>
    <scope>NUCLEOTIDE SEQUENCE [LARGE SCALE GENOMIC DNA]</scope>
    <source>
        <strain evidence="3">CGMCC 1.6489</strain>
    </source>
</reference>
<dbReference type="Proteomes" id="UP000198762">
    <property type="component" value="Unassembled WGS sequence"/>
</dbReference>
<accession>A0A1I0DMM2</accession>
<proteinExistence type="predicted"/>
<dbReference type="AlphaFoldDB" id="A0A1I0DMM2"/>
<name>A0A1I0DMM2_9GAMM</name>
<dbReference type="OrthoDB" id="6376939at2"/>
<evidence type="ECO:0000256" key="1">
    <source>
        <dbReference type="SAM" id="Phobius"/>
    </source>
</evidence>
<sequence length="449" mass="50073">MTKTAGPSSRKSYTYLGTVDDSVFRYKWDIDIDLKYLNNMLLRKAVMGERIVLNDGYLLNLPAAREALLNPSKSPLKLLIEQNFVRILQRNESLAELPEAMASQGVESFEGLRKSAEWSDLGPMLKRWEPVLQQYQNFLPWPKKDISHGFTLMMQRLQGHTVQGLGLNHVSDDLWRRVLDTYLEQSEQSHAAARTRWENLVLELAGQEPQAKSLVDELMGLANQVYHYNFGVCLSAVRDPAQAGSSLDSSTIAVETRYSPAFADLLQVDSVMDTVTFDAPTLKLPRRVPVDARDFWEQLVRPDTELGEKRAGFVDSYEAYLNGEIDRKQLEDIADDYSRRLLRSCGEVETRSRTARLGRTAMSLGFVGAGTLLGGPVFALLLWVAENAAVPTVMKVLRRRGQEVELPVAGSKSRTPEPVNAGGAGTQLASVQLDPAKASELVSQIRDFG</sequence>
<feature type="transmembrane region" description="Helical" evidence="1">
    <location>
        <begin position="361"/>
        <end position="385"/>
    </location>
</feature>
<keyword evidence="1" id="KW-1133">Transmembrane helix</keyword>
<dbReference type="EMBL" id="FOHZ01000007">
    <property type="protein sequence ID" value="SET33447.1"/>
    <property type="molecule type" value="Genomic_DNA"/>
</dbReference>
<organism evidence="2 3">
    <name type="scientific">Marinobacter segnicrescens</name>
    <dbReference type="NCBI Taxonomy" id="430453"/>
    <lineage>
        <taxon>Bacteria</taxon>
        <taxon>Pseudomonadati</taxon>
        <taxon>Pseudomonadota</taxon>
        <taxon>Gammaproteobacteria</taxon>
        <taxon>Pseudomonadales</taxon>
        <taxon>Marinobacteraceae</taxon>
        <taxon>Marinobacter</taxon>
    </lineage>
</organism>
<keyword evidence="3" id="KW-1185">Reference proteome</keyword>
<dbReference type="RefSeq" id="WP_143066589.1">
    <property type="nucleotide sequence ID" value="NZ_FOHZ01000007.1"/>
</dbReference>
<gene>
    <name evidence="2" type="ORF">SAMN04487962_107146</name>
</gene>
<dbReference type="STRING" id="430453.SAMN04487962_107146"/>
<evidence type="ECO:0000313" key="2">
    <source>
        <dbReference type="EMBL" id="SET33447.1"/>
    </source>
</evidence>
<keyword evidence="1" id="KW-0472">Membrane</keyword>
<keyword evidence="1" id="KW-0812">Transmembrane</keyword>